<feature type="signal peptide" evidence="1">
    <location>
        <begin position="1"/>
        <end position="23"/>
    </location>
</feature>
<dbReference type="Proteomes" id="UP000035065">
    <property type="component" value="Unassembled WGS sequence"/>
</dbReference>
<organism evidence="2 3">
    <name type="scientific">Gordonia neofelifaecis NRRL B-59395</name>
    <dbReference type="NCBI Taxonomy" id="644548"/>
    <lineage>
        <taxon>Bacteria</taxon>
        <taxon>Bacillati</taxon>
        <taxon>Actinomycetota</taxon>
        <taxon>Actinomycetes</taxon>
        <taxon>Mycobacteriales</taxon>
        <taxon>Gordoniaceae</taxon>
        <taxon>Gordonia</taxon>
    </lineage>
</organism>
<name>F1YEB5_9ACTN</name>
<evidence type="ECO:0000256" key="1">
    <source>
        <dbReference type="SAM" id="SignalP"/>
    </source>
</evidence>
<evidence type="ECO:0000313" key="3">
    <source>
        <dbReference type="Proteomes" id="UP000035065"/>
    </source>
</evidence>
<evidence type="ECO:0000313" key="2">
    <source>
        <dbReference type="EMBL" id="EGD56748.1"/>
    </source>
</evidence>
<dbReference type="Gene3D" id="1.10.860.10">
    <property type="entry name" value="DNAb Helicase, Chain A"/>
    <property type="match status" value="1"/>
</dbReference>
<reference evidence="2 3" key="1">
    <citation type="journal article" date="2011" name="J. Bacteriol.">
        <title>Draft Genome Sequence of Gordonia neofelifaecis NRRL B-59395, a Cholesterol-Degrading Actinomycete.</title>
        <authorList>
            <person name="Ge F."/>
            <person name="Li W."/>
            <person name="Chen G."/>
            <person name="Liu Y."/>
            <person name="Zhang G."/>
            <person name="Yong B."/>
            <person name="Wang Q."/>
            <person name="Wang N."/>
            <person name="Huang Z."/>
            <person name="Li W."/>
            <person name="Wang J."/>
            <person name="Wu C."/>
            <person name="Xie Q."/>
            <person name="Liu G."/>
        </authorList>
    </citation>
    <scope>NUCLEOTIDE SEQUENCE [LARGE SCALE GENOMIC DNA]</scope>
    <source>
        <strain evidence="2 3">NRRL B-59395</strain>
    </source>
</reference>
<dbReference type="eggNOG" id="ENOG5031VYI">
    <property type="taxonomic scope" value="Bacteria"/>
</dbReference>
<dbReference type="AlphaFoldDB" id="F1YEB5"/>
<dbReference type="InterPro" id="IPR016136">
    <property type="entry name" value="DNA_helicase_N/primase_C"/>
</dbReference>
<dbReference type="STRING" id="644548.SCNU_00180"/>
<gene>
    <name evidence="2" type="ORF">SCNU_00180</name>
</gene>
<comment type="caution">
    <text evidence="2">The sequence shown here is derived from an EMBL/GenBank/DDBJ whole genome shotgun (WGS) entry which is preliminary data.</text>
</comment>
<keyword evidence="3" id="KW-1185">Reference proteome</keyword>
<keyword evidence="1" id="KW-0732">Signal</keyword>
<proteinExistence type="predicted"/>
<feature type="chain" id="PRO_5003271940" evidence="1">
    <location>
        <begin position="24"/>
        <end position="168"/>
    </location>
</feature>
<dbReference type="EMBL" id="AEUD01000001">
    <property type="protein sequence ID" value="EGD56748.1"/>
    <property type="molecule type" value="Genomic_DNA"/>
</dbReference>
<protein>
    <submittedName>
        <fullName evidence="2">Uncharacterized protein</fullName>
    </submittedName>
</protein>
<sequence length="168" mass="17770">MLMTGAFVPSAVLLLAAIIRASASDTVAVLDLLTPDDVHGVDAPTAVILDVARELAGDGLDPAPELVQGEALRRGVYAGHHGDLARTRLADAVTARAEPAALWLYAANLAADLLRNRMIAAGESIAEHARNGAETDAWTGFVRDGRALRRLHDIVQQLRHHAGQEHAA</sequence>
<accession>F1YEB5</accession>